<comment type="caution">
    <text evidence="3">The sequence shown here is derived from an EMBL/GenBank/DDBJ whole genome shotgun (WGS) entry which is preliminary data.</text>
</comment>
<reference evidence="3" key="1">
    <citation type="journal article" date="2014" name="Int. J. Syst. Evol. Microbiol.">
        <title>Complete genome sequence of Corynebacterium casei LMG S-19264T (=DSM 44701T), isolated from a smear-ripened cheese.</title>
        <authorList>
            <consortium name="US DOE Joint Genome Institute (JGI-PGF)"/>
            <person name="Walter F."/>
            <person name="Albersmeier A."/>
            <person name="Kalinowski J."/>
            <person name="Ruckert C."/>
        </authorList>
    </citation>
    <scope>NUCLEOTIDE SEQUENCE</scope>
    <source>
        <strain evidence="3">CGMCC 1.3617</strain>
    </source>
</reference>
<proteinExistence type="predicted"/>
<gene>
    <name evidence="3" type="ORF">GCM10011320_34430</name>
</gene>
<dbReference type="InterPro" id="IPR025295">
    <property type="entry name" value="eCIS_core_dom"/>
</dbReference>
<sequence length="955" mass="100230">MQARTQATAGKGDKQAAARPGHAAADIAASEPAGLGNQALQEALAAGRLHRRAAFGASGDPVEAEADRAAAAVLAGRTACSCGGRKDEPCPECRRRAGLTLRRRAVDGGGTPAGPVPAPLSGGMPLSRRERSLFEPGFGADFSDLRLHTGPEAAAAAHGVKARAFALGRDIVFGQDQYRPDTAEGRRLLAHELAHVALGHTGLRRDNGDGGSDVDVEETGAEPVAEFDPCAVNVAEIDNARLLALFVTVEGYLNGLIREQRRGEERYFDYANLHRRLLSARSQRARQGHGWLNADITAVPATVYKLEPNPIGDLILIYRVAGSVVAANPPPGRAIYVTPGQLTQRLADDSIPQLDLEGFFDEQARDAPQRPWPLQVPERPVEQLLPEFDPDDPFGFRFLQPQDPFAVPEGVDELGFPNYGLGPFGMQAAPTFGPQISPLTEHLAVPYNRPVVTAGPFGFNSGAVGGFRSDWQGDVGEALYAARDVPTLGQIQDLNLAVQNFTLYDFYDPRTQTFESVKTQLPTTAGGTPDLGSYQQAVREVFGNADPAKRQQALQLMQGAVDPTLTLDQMLIGTRFAVNPETVPAAQDSIEAAIRRGQMDYEALLSAYLRQQSISVQHSRGPNKGSSVTYTDFATLHADFTARNITQARYRDAVAQLAQRARAQVVPTAAGAETHLRPLIDFRQRYDFTGAAEYAGLADTPANRRLARAGQQSVFEQIAVPELLEVQTGGMRPVLRRSGAAGGAMGLGSAAVLGAPHLVSSWDTDPHAGSRYLVNVGLSGAASAGQATAEQYMRIRISQAGLDWAASRAAAGRSIAPAAWGTSAARLGGGSLLGGAVSGGVTLGSMWIDEQAFGADYTSIDYAARGTRAAVIGTGASLAGALAAGGTTAYLAGGGGAAGCTVVLPGVGTVACGVVGGAAGFVVGVGSYVVFDWLLGDTVETAVRDVMGEEGCVGR</sequence>
<dbReference type="Pfam" id="PF13699">
    <property type="entry name" value="eCIS_core"/>
    <property type="match status" value="1"/>
</dbReference>
<keyword evidence="4" id="KW-1185">Reference proteome</keyword>
<protein>
    <recommendedName>
        <fullName evidence="2">eCIS core domain-containing protein</fullName>
    </recommendedName>
</protein>
<feature type="region of interest" description="Disordered" evidence="1">
    <location>
        <begin position="1"/>
        <end position="24"/>
    </location>
</feature>
<dbReference type="Proteomes" id="UP000661507">
    <property type="component" value="Unassembled WGS sequence"/>
</dbReference>
<evidence type="ECO:0000313" key="4">
    <source>
        <dbReference type="Proteomes" id="UP000661507"/>
    </source>
</evidence>
<accession>A0A917KS15</accession>
<evidence type="ECO:0000256" key="1">
    <source>
        <dbReference type="SAM" id="MobiDB-lite"/>
    </source>
</evidence>
<evidence type="ECO:0000313" key="3">
    <source>
        <dbReference type="EMBL" id="GGJ24284.1"/>
    </source>
</evidence>
<dbReference type="EMBL" id="BMKW01000008">
    <property type="protein sequence ID" value="GGJ24284.1"/>
    <property type="molecule type" value="Genomic_DNA"/>
</dbReference>
<name>A0A917KS15_9PROT</name>
<evidence type="ECO:0000259" key="2">
    <source>
        <dbReference type="Pfam" id="PF13699"/>
    </source>
</evidence>
<reference evidence="3" key="2">
    <citation type="submission" date="2020-09" db="EMBL/GenBank/DDBJ databases">
        <authorList>
            <person name="Sun Q."/>
            <person name="Zhou Y."/>
        </authorList>
    </citation>
    <scope>NUCLEOTIDE SEQUENCE</scope>
    <source>
        <strain evidence="3">CGMCC 1.3617</strain>
    </source>
</reference>
<dbReference type="AlphaFoldDB" id="A0A917KS15"/>
<feature type="domain" description="eCIS core" evidence="2">
    <location>
        <begin position="125"/>
        <end position="197"/>
    </location>
</feature>
<feature type="region of interest" description="Disordered" evidence="1">
    <location>
        <begin position="105"/>
        <end position="125"/>
    </location>
</feature>
<organism evidence="3 4">
    <name type="scientific">Neoroseomonas lacus</name>
    <dbReference type="NCBI Taxonomy" id="287609"/>
    <lineage>
        <taxon>Bacteria</taxon>
        <taxon>Pseudomonadati</taxon>
        <taxon>Pseudomonadota</taxon>
        <taxon>Alphaproteobacteria</taxon>
        <taxon>Acetobacterales</taxon>
        <taxon>Acetobacteraceae</taxon>
        <taxon>Neoroseomonas</taxon>
    </lineage>
</organism>
<dbReference type="RefSeq" id="WP_229681381.1">
    <property type="nucleotide sequence ID" value="NZ_BMKW01000008.1"/>
</dbReference>